<dbReference type="InterPro" id="IPR013154">
    <property type="entry name" value="ADH-like_N"/>
</dbReference>
<dbReference type="InterPro" id="IPR020843">
    <property type="entry name" value="ER"/>
</dbReference>
<evidence type="ECO:0000256" key="3">
    <source>
        <dbReference type="ARBA" id="ARBA00013190"/>
    </source>
</evidence>
<comment type="catalytic activity">
    <reaction evidence="8">
        <text>a secondary alcohol + NAD(+) = a ketone + NADH + H(+)</text>
        <dbReference type="Rhea" id="RHEA:10740"/>
        <dbReference type="ChEBI" id="CHEBI:15378"/>
        <dbReference type="ChEBI" id="CHEBI:17087"/>
        <dbReference type="ChEBI" id="CHEBI:35681"/>
        <dbReference type="ChEBI" id="CHEBI:57540"/>
        <dbReference type="ChEBI" id="CHEBI:57945"/>
        <dbReference type="EC" id="1.1.1.1"/>
    </reaction>
</comment>
<evidence type="ECO:0000256" key="1">
    <source>
        <dbReference type="ARBA" id="ARBA00001947"/>
    </source>
</evidence>
<dbReference type="InterPro" id="IPR023921">
    <property type="entry name" value="ADH_Zn_actinomycetes"/>
</dbReference>
<sequence length="385" mass="40207">MKSRAAILHGIGGPWSVEDFELDAPRAGEALVEMAAAGLCHSDDHILKGDMSAPNEVMKALGLPTMFPMIGGHEGSGVVREVGPGVTDFAVGDHVVMSFVAVCGQCRWCASGMEYICDQGMGTMIPGMPTDGTFRHHTADGKPLGHLAKVGAFAKHTVVSVNSLIKIERDLPLVPSALLSCAIPTGYGSAANRAGVRGGDTVVVIGAGGIGTGAIQGARINGAAQIIAVDPVEFKQKSALQFGATHSVASVAEATDLVRGLTYGVMADSVVVSPSLITADDVRDAVALTRKGGTCVLTGMTSQLTHSVNINLQDFILMNKTLAGTIFGSCNGKADISRLARLYQTGQLQLDEMITRRYRLDDINQAYADLLNGEIVRGVIDYGLS</sequence>
<evidence type="ECO:0000256" key="7">
    <source>
        <dbReference type="ARBA" id="ARBA00023027"/>
    </source>
</evidence>
<dbReference type="RefSeq" id="WP_055577737.1">
    <property type="nucleotide sequence ID" value="NZ_LKTM01000112.1"/>
</dbReference>
<dbReference type="AlphaFoldDB" id="A0A0Q2LT94"/>
<keyword evidence="4 10" id="KW-0479">Metal-binding</keyword>
<protein>
    <recommendedName>
        <fullName evidence="3">alcohol dehydrogenase</fullName>
        <ecNumber evidence="3">1.1.1.1</ecNumber>
    </recommendedName>
</protein>
<dbReference type="EC" id="1.1.1.1" evidence="3"/>
<keyword evidence="5 10" id="KW-0862">Zinc</keyword>
<name>A0A0Q2LT94_MYCGO</name>
<dbReference type="SUPFAM" id="SSF50129">
    <property type="entry name" value="GroES-like"/>
    <property type="match status" value="2"/>
</dbReference>
<evidence type="ECO:0000256" key="4">
    <source>
        <dbReference type="ARBA" id="ARBA00022723"/>
    </source>
</evidence>
<dbReference type="SUPFAM" id="SSF51735">
    <property type="entry name" value="NAD(P)-binding Rossmann-fold domains"/>
    <property type="match status" value="1"/>
</dbReference>
<reference evidence="12 13" key="1">
    <citation type="submission" date="2015-10" db="EMBL/GenBank/DDBJ databases">
        <title>Mycobacterium gordonae draft genome assembly.</title>
        <authorList>
            <person name="Ustinova V."/>
            <person name="Smirnova T."/>
            <person name="Blagodatskikh K."/>
            <person name="Varlamov D."/>
            <person name="Larionova E."/>
            <person name="Chernousova L."/>
        </authorList>
    </citation>
    <scope>NUCLEOTIDE SEQUENCE [LARGE SCALE GENOMIC DNA]</scope>
    <source>
        <strain evidence="12 13">CTRI 14-8773</strain>
    </source>
</reference>
<keyword evidence="6" id="KW-0560">Oxidoreductase</keyword>
<dbReference type="CDD" id="cd08279">
    <property type="entry name" value="Zn_ADH_class_III"/>
    <property type="match status" value="1"/>
</dbReference>
<evidence type="ECO:0000256" key="5">
    <source>
        <dbReference type="ARBA" id="ARBA00022833"/>
    </source>
</evidence>
<dbReference type="EMBL" id="LKTM01000112">
    <property type="protein sequence ID" value="KQH79185.1"/>
    <property type="molecule type" value="Genomic_DNA"/>
</dbReference>
<evidence type="ECO:0000256" key="6">
    <source>
        <dbReference type="ARBA" id="ARBA00023002"/>
    </source>
</evidence>
<comment type="cofactor">
    <cofactor evidence="1 10">
        <name>Zn(2+)</name>
        <dbReference type="ChEBI" id="CHEBI:29105"/>
    </cofactor>
</comment>
<comment type="similarity">
    <text evidence="2 10">Belongs to the zinc-containing alcohol dehydrogenase family.</text>
</comment>
<organism evidence="12 13">
    <name type="scientific">Mycobacterium gordonae</name>
    <dbReference type="NCBI Taxonomy" id="1778"/>
    <lineage>
        <taxon>Bacteria</taxon>
        <taxon>Bacillati</taxon>
        <taxon>Actinomycetota</taxon>
        <taxon>Actinomycetes</taxon>
        <taxon>Mycobacteriales</taxon>
        <taxon>Mycobacteriaceae</taxon>
        <taxon>Mycobacterium</taxon>
    </lineage>
</organism>
<dbReference type="PANTHER" id="PTHR43880:SF12">
    <property type="entry name" value="ALCOHOL DEHYDROGENASE CLASS-3"/>
    <property type="match status" value="1"/>
</dbReference>
<dbReference type="Pfam" id="PF08240">
    <property type="entry name" value="ADH_N"/>
    <property type="match status" value="1"/>
</dbReference>
<evidence type="ECO:0000256" key="2">
    <source>
        <dbReference type="ARBA" id="ARBA00008072"/>
    </source>
</evidence>
<dbReference type="GO" id="GO:0051903">
    <property type="term" value="F:S-(hydroxymethyl)glutathione dehydrogenase [NAD(P)+] activity"/>
    <property type="evidence" value="ECO:0007669"/>
    <property type="project" value="TreeGrafter"/>
</dbReference>
<proteinExistence type="inferred from homology"/>
<comment type="caution">
    <text evidence="12">The sequence shown here is derived from an EMBL/GenBank/DDBJ whole genome shotgun (WGS) entry which is preliminary data.</text>
</comment>
<dbReference type="InterPro" id="IPR013149">
    <property type="entry name" value="ADH-like_C"/>
</dbReference>
<keyword evidence="7" id="KW-0520">NAD</keyword>
<accession>A0A0Q2LT94</accession>
<dbReference type="OrthoDB" id="334894at2"/>
<evidence type="ECO:0000256" key="8">
    <source>
        <dbReference type="ARBA" id="ARBA00049164"/>
    </source>
</evidence>
<dbReference type="InterPro" id="IPR002328">
    <property type="entry name" value="ADH_Zn_CS"/>
</dbReference>
<feature type="domain" description="Enoyl reductase (ER)" evidence="11">
    <location>
        <begin position="13"/>
        <end position="380"/>
    </location>
</feature>
<comment type="catalytic activity">
    <reaction evidence="9">
        <text>a primary alcohol + NAD(+) = an aldehyde + NADH + H(+)</text>
        <dbReference type="Rhea" id="RHEA:10736"/>
        <dbReference type="ChEBI" id="CHEBI:15378"/>
        <dbReference type="ChEBI" id="CHEBI:15734"/>
        <dbReference type="ChEBI" id="CHEBI:17478"/>
        <dbReference type="ChEBI" id="CHEBI:57540"/>
        <dbReference type="ChEBI" id="CHEBI:57945"/>
        <dbReference type="EC" id="1.1.1.1"/>
    </reaction>
</comment>
<dbReference type="PROSITE" id="PS00059">
    <property type="entry name" value="ADH_ZINC"/>
    <property type="match status" value="1"/>
</dbReference>
<dbReference type="GO" id="GO:0046294">
    <property type="term" value="P:formaldehyde catabolic process"/>
    <property type="evidence" value="ECO:0007669"/>
    <property type="project" value="TreeGrafter"/>
</dbReference>
<gene>
    <name evidence="12" type="ORF">AO501_14020</name>
</gene>
<dbReference type="GO" id="GO:0008270">
    <property type="term" value="F:zinc ion binding"/>
    <property type="evidence" value="ECO:0007669"/>
    <property type="project" value="InterPro"/>
</dbReference>
<dbReference type="NCBIfam" id="TIGR03989">
    <property type="entry name" value="Rxyl_3153"/>
    <property type="match status" value="1"/>
</dbReference>
<evidence type="ECO:0000313" key="12">
    <source>
        <dbReference type="EMBL" id="KQH79185.1"/>
    </source>
</evidence>
<dbReference type="Pfam" id="PF00107">
    <property type="entry name" value="ADH_zinc_N"/>
    <property type="match status" value="1"/>
</dbReference>
<dbReference type="InterPro" id="IPR036291">
    <property type="entry name" value="NAD(P)-bd_dom_sf"/>
</dbReference>
<dbReference type="STRING" id="1778.A9W97_01635"/>
<dbReference type="GO" id="GO:0004022">
    <property type="term" value="F:alcohol dehydrogenase (NAD+) activity"/>
    <property type="evidence" value="ECO:0007669"/>
    <property type="project" value="UniProtKB-EC"/>
</dbReference>
<evidence type="ECO:0000259" key="11">
    <source>
        <dbReference type="SMART" id="SM00829"/>
    </source>
</evidence>
<dbReference type="Gene3D" id="3.90.180.10">
    <property type="entry name" value="Medium-chain alcohol dehydrogenases, catalytic domain"/>
    <property type="match status" value="1"/>
</dbReference>
<dbReference type="InterPro" id="IPR011032">
    <property type="entry name" value="GroES-like_sf"/>
</dbReference>
<dbReference type="SMART" id="SM00829">
    <property type="entry name" value="PKS_ER"/>
    <property type="match status" value="1"/>
</dbReference>
<evidence type="ECO:0000256" key="10">
    <source>
        <dbReference type="RuleBase" id="RU361277"/>
    </source>
</evidence>
<dbReference type="GO" id="GO:0005829">
    <property type="term" value="C:cytosol"/>
    <property type="evidence" value="ECO:0007669"/>
    <property type="project" value="TreeGrafter"/>
</dbReference>
<dbReference type="PANTHER" id="PTHR43880">
    <property type="entry name" value="ALCOHOL DEHYDROGENASE"/>
    <property type="match status" value="1"/>
</dbReference>
<evidence type="ECO:0000313" key="13">
    <source>
        <dbReference type="Proteomes" id="UP000051677"/>
    </source>
</evidence>
<dbReference type="Proteomes" id="UP000051677">
    <property type="component" value="Unassembled WGS sequence"/>
</dbReference>
<dbReference type="Gene3D" id="3.40.50.720">
    <property type="entry name" value="NAD(P)-binding Rossmann-like Domain"/>
    <property type="match status" value="1"/>
</dbReference>
<evidence type="ECO:0000256" key="9">
    <source>
        <dbReference type="ARBA" id="ARBA00049243"/>
    </source>
</evidence>